<evidence type="ECO:0000256" key="4">
    <source>
        <dbReference type="ARBA" id="ARBA00022527"/>
    </source>
</evidence>
<comment type="subcellular location">
    <subcellularLocation>
        <location evidence="1">Cytoplasm</location>
    </subcellularLocation>
</comment>
<proteinExistence type="predicted"/>
<dbReference type="PANTHER" id="PTHR24346:SF51">
    <property type="entry name" value="PAS DOMAIN-CONTAINING SERINE_THREONINE-PROTEIN KINASE"/>
    <property type="match status" value="1"/>
</dbReference>
<feature type="region of interest" description="Disordered" evidence="12">
    <location>
        <begin position="370"/>
        <end position="424"/>
    </location>
</feature>
<feature type="compositionally biased region" description="Low complexity" evidence="12">
    <location>
        <begin position="85"/>
        <end position="100"/>
    </location>
</feature>
<evidence type="ECO:0000256" key="1">
    <source>
        <dbReference type="ARBA" id="ARBA00004496"/>
    </source>
</evidence>
<dbReference type="SUPFAM" id="SSF56112">
    <property type="entry name" value="Protein kinase-like (PK-like)"/>
    <property type="match status" value="1"/>
</dbReference>
<evidence type="ECO:0000313" key="14">
    <source>
        <dbReference type="EMBL" id="KAE8146120.1"/>
    </source>
</evidence>
<name>A0A5N6TIN0_ASPAV</name>
<keyword evidence="7" id="KW-0547">Nucleotide-binding</keyword>
<dbReference type="Gene3D" id="1.10.510.10">
    <property type="entry name" value="Transferase(Phosphotransferase) domain 1"/>
    <property type="match status" value="1"/>
</dbReference>
<feature type="region of interest" description="Disordered" evidence="12">
    <location>
        <begin position="73"/>
        <end position="100"/>
    </location>
</feature>
<dbReference type="GO" id="GO:0005829">
    <property type="term" value="C:cytosol"/>
    <property type="evidence" value="ECO:0007669"/>
    <property type="project" value="TreeGrafter"/>
</dbReference>
<organism evidence="14 15">
    <name type="scientific">Aspergillus avenaceus</name>
    <dbReference type="NCBI Taxonomy" id="36643"/>
    <lineage>
        <taxon>Eukaryota</taxon>
        <taxon>Fungi</taxon>
        <taxon>Dikarya</taxon>
        <taxon>Ascomycota</taxon>
        <taxon>Pezizomycotina</taxon>
        <taxon>Eurotiomycetes</taxon>
        <taxon>Eurotiomycetidae</taxon>
        <taxon>Eurotiales</taxon>
        <taxon>Aspergillaceae</taxon>
        <taxon>Aspergillus</taxon>
        <taxon>Aspergillus subgen. Circumdati</taxon>
    </lineage>
</organism>
<gene>
    <name evidence="14" type="ORF">BDV25DRAFT_55771</name>
</gene>
<protein>
    <recommendedName>
        <fullName evidence="2">non-specific serine/threonine protein kinase</fullName>
        <ecNumber evidence="2">2.7.11.1</ecNumber>
    </recommendedName>
</protein>
<dbReference type="InterPro" id="IPR057213">
    <property type="entry name" value="DUF7891"/>
</dbReference>
<comment type="catalytic activity">
    <reaction evidence="10">
        <text>L-threonyl-[protein] + ATP = O-phospho-L-threonyl-[protein] + ADP + H(+)</text>
        <dbReference type="Rhea" id="RHEA:46608"/>
        <dbReference type="Rhea" id="RHEA-COMP:11060"/>
        <dbReference type="Rhea" id="RHEA-COMP:11605"/>
        <dbReference type="ChEBI" id="CHEBI:15378"/>
        <dbReference type="ChEBI" id="CHEBI:30013"/>
        <dbReference type="ChEBI" id="CHEBI:30616"/>
        <dbReference type="ChEBI" id="CHEBI:61977"/>
        <dbReference type="ChEBI" id="CHEBI:456216"/>
        <dbReference type="EC" id="2.7.11.1"/>
    </reaction>
</comment>
<reference evidence="14 15" key="1">
    <citation type="submission" date="2019-04" db="EMBL/GenBank/DDBJ databases">
        <title>Friends and foes A comparative genomics study of 23 Aspergillus species from section Flavi.</title>
        <authorList>
            <consortium name="DOE Joint Genome Institute"/>
            <person name="Kjaerbolling I."/>
            <person name="Vesth T."/>
            <person name="Frisvad J.C."/>
            <person name="Nybo J.L."/>
            <person name="Theobald S."/>
            <person name="Kildgaard S."/>
            <person name="Isbrandt T."/>
            <person name="Kuo A."/>
            <person name="Sato A."/>
            <person name="Lyhne E.K."/>
            <person name="Kogle M.E."/>
            <person name="Wiebenga A."/>
            <person name="Kun R.S."/>
            <person name="Lubbers R.J."/>
            <person name="Makela M.R."/>
            <person name="Barry K."/>
            <person name="Chovatia M."/>
            <person name="Clum A."/>
            <person name="Daum C."/>
            <person name="Haridas S."/>
            <person name="He G."/>
            <person name="LaButti K."/>
            <person name="Lipzen A."/>
            <person name="Mondo S."/>
            <person name="Riley R."/>
            <person name="Salamov A."/>
            <person name="Simmons B.A."/>
            <person name="Magnuson J.K."/>
            <person name="Henrissat B."/>
            <person name="Mortensen U.H."/>
            <person name="Larsen T.O."/>
            <person name="Devries R.P."/>
            <person name="Grigoriev I.V."/>
            <person name="Machida M."/>
            <person name="Baker S.E."/>
            <person name="Andersen M.R."/>
        </authorList>
    </citation>
    <scope>NUCLEOTIDE SEQUENCE [LARGE SCALE GENOMIC DNA]</scope>
    <source>
        <strain evidence="14 15">IBT 18842</strain>
    </source>
</reference>
<dbReference type="CDD" id="cd14004">
    <property type="entry name" value="STKc_PASK"/>
    <property type="match status" value="1"/>
</dbReference>
<dbReference type="InterPro" id="IPR000719">
    <property type="entry name" value="Prot_kinase_dom"/>
</dbReference>
<sequence length="1087" mass="120946">MTMFQQGMLITDGAHLLASLSLDATVATQETKNIFPFCSPFLCRSSLIEHEPGIGPSGLDRIRQSSRVLTLPNMSTSSLIPPTPRSHSPSPRSRSTTRTYSTRISLNDAGALEDLHRFPCESLHSFSFAQQSEELLHTRQNILKRSIDFMRDRFGWAASNPGIVNAQARMHGDTDVEGVVDLLSKASVFSKEDRYNYAARGPLTGPAVVDSGNVFDKAFSEFQRPMADIKELPREHASMAEQSDSVSDLSGPQVPIPKRGRRSTPTSRRVSLKPQPYSTTDPFSPSSVSTSGFGFPVSALHTHSSKWTPVSQAVFRTESRSPWTILAANDLSCLIFGVTQAELRKLSILEVVQKDRRQWLESKLQDPSTDVAAKLQSSDRPRMTPVNPRSMGMGNGVTAQLLSKPPSRARRAQTDDGYGSSTRITRHLNHPATKSRGVLLCGDVVPIQKRNGARGSASIWVMEKRGGLIWVLEEIQEDVAYLRCDKSSNIADADGDIDKIWGRNIVKPGKPITEILPRLPKECLEGPVDQRLTKISELKHFAAQTSAGTSFPVTVTKDEEGILRISSFPHVAGMMVLASSTLKVISSNSVFSAALFGYERPEGLHINDLIPGFDEFLNVLIEEESVPLEDGMVIPEHSFRRARTLSILREGKANVASVFLEPTGLTAKHRDGSTIAVDVQLRVVKSGTIFPEQQEQSPVEQTDDSEEGDTFAVAELAYALWVTYSRQIHATGAASFSPAQADSQARSPSNTPVSDTQSSETPHMSPTNPDQVSVETKIPSSTLSQQLSEAASEPLTDKPVQPVPELKHMSTKEPPKKRTISDYVILEEMGQGAYGEVKLARVKKNPAKKVVLKYVTKKRILVDTWTRDRRLGTVPLEIHVLDYLRRDGFKHPNIVEMEGFFEDDINYYIEMMPHGLPGMDLFDYIELKANMDESECRNIFRQVVDAIHHLHTKALVVHRDIKDENVILDGEGRIKLIDFGSAAYIKNGPFDVFVGTIDYAAPEVLQGKSYRGKEQDIWALGILLYTIVYKENPFYNVDEILDHPLRVPFLPFSEDCIDLIRRMLDRDVDNRLTITEILEHPWMIDDD</sequence>
<evidence type="ECO:0000256" key="5">
    <source>
        <dbReference type="ARBA" id="ARBA00022553"/>
    </source>
</evidence>
<dbReference type="GO" id="GO:0005634">
    <property type="term" value="C:nucleus"/>
    <property type="evidence" value="ECO:0007669"/>
    <property type="project" value="TreeGrafter"/>
</dbReference>
<evidence type="ECO:0000256" key="7">
    <source>
        <dbReference type="ARBA" id="ARBA00022741"/>
    </source>
</evidence>
<evidence type="ECO:0000256" key="11">
    <source>
        <dbReference type="ARBA" id="ARBA00048679"/>
    </source>
</evidence>
<keyword evidence="5" id="KW-0597">Phosphoprotein</keyword>
<evidence type="ECO:0000256" key="2">
    <source>
        <dbReference type="ARBA" id="ARBA00012513"/>
    </source>
</evidence>
<dbReference type="GO" id="GO:0005524">
    <property type="term" value="F:ATP binding"/>
    <property type="evidence" value="ECO:0007669"/>
    <property type="project" value="UniProtKB-KW"/>
</dbReference>
<evidence type="ECO:0000256" key="6">
    <source>
        <dbReference type="ARBA" id="ARBA00022679"/>
    </source>
</evidence>
<feature type="compositionally biased region" description="Basic and acidic residues" evidence="12">
    <location>
        <begin position="805"/>
        <end position="814"/>
    </location>
</feature>
<dbReference type="PROSITE" id="PS00108">
    <property type="entry name" value="PROTEIN_KINASE_ST"/>
    <property type="match status" value="1"/>
</dbReference>
<dbReference type="SMART" id="SM00220">
    <property type="entry name" value="S_TKc"/>
    <property type="match status" value="1"/>
</dbReference>
<dbReference type="Pfam" id="PF25421">
    <property type="entry name" value="DUF7891"/>
    <property type="match status" value="1"/>
</dbReference>
<evidence type="ECO:0000256" key="12">
    <source>
        <dbReference type="SAM" id="MobiDB-lite"/>
    </source>
</evidence>
<evidence type="ECO:0000313" key="15">
    <source>
        <dbReference type="Proteomes" id="UP000325780"/>
    </source>
</evidence>
<feature type="compositionally biased region" description="Polar residues" evidence="12">
    <location>
        <begin position="737"/>
        <end position="789"/>
    </location>
</feature>
<dbReference type="FunFam" id="1.10.510.10:FF:000320">
    <property type="entry name" value="Serine/threonine protein kinase"/>
    <property type="match status" value="1"/>
</dbReference>
<comment type="catalytic activity">
    <reaction evidence="11">
        <text>L-seryl-[protein] + ATP = O-phospho-L-seryl-[protein] + ADP + H(+)</text>
        <dbReference type="Rhea" id="RHEA:17989"/>
        <dbReference type="Rhea" id="RHEA-COMP:9863"/>
        <dbReference type="Rhea" id="RHEA-COMP:11604"/>
        <dbReference type="ChEBI" id="CHEBI:15378"/>
        <dbReference type="ChEBI" id="CHEBI:29999"/>
        <dbReference type="ChEBI" id="CHEBI:30616"/>
        <dbReference type="ChEBI" id="CHEBI:83421"/>
        <dbReference type="ChEBI" id="CHEBI:456216"/>
        <dbReference type="EC" id="2.7.11.1"/>
    </reaction>
</comment>
<keyword evidence="15" id="KW-1185">Reference proteome</keyword>
<dbReference type="Proteomes" id="UP000325780">
    <property type="component" value="Unassembled WGS sequence"/>
</dbReference>
<dbReference type="FunFam" id="3.30.200.20:FF:000314">
    <property type="entry name" value="Serine/threonine protein kinase"/>
    <property type="match status" value="1"/>
</dbReference>
<dbReference type="PANTHER" id="PTHR24346">
    <property type="entry name" value="MAP/MICROTUBULE AFFINITY-REGULATING KINASE"/>
    <property type="match status" value="1"/>
</dbReference>
<accession>A0A5N6TIN0</accession>
<keyword evidence="3" id="KW-0963">Cytoplasm</keyword>
<dbReference type="OrthoDB" id="10252171at2759"/>
<evidence type="ECO:0000256" key="9">
    <source>
        <dbReference type="ARBA" id="ARBA00022840"/>
    </source>
</evidence>
<dbReference type="AlphaFoldDB" id="A0A5N6TIN0"/>
<dbReference type="InterPro" id="IPR011009">
    <property type="entry name" value="Kinase-like_dom_sf"/>
</dbReference>
<feature type="compositionally biased region" description="Polar residues" evidence="12">
    <location>
        <begin position="276"/>
        <end position="285"/>
    </location>
</feature>
<feature type="region of interest" description="Disordered" evidence="12">
    <location>
        <begin position="234"/>
        <end position="285"/>
    </location>
</feature>
<keyword evidence="8 14" id="KW-0418">Kinase</keyword>
<dbReference type="GO" id="GO:0004674">
    <property type="term" value="F:protein serine/threonine kinase activity"/>
    <property type="evidence" value="ECO:0007669"/>
    <property type="project" value="UniProtKB-KW"/>
</dbReference>
<feature type="domain" description="Protein kinase" evidence="13">
    <location>
        <begin position="823"/>
        <end position="1083"/>
    </location>
</feature>
<dbReference type="PROSITE" id="PS50011">
    <property type="entry name" value="PROTEIN_KINASE_DOM"/>
    <property type="match status" value="1"/>
</dbReference>
<dbReference type="Pfam" id="PF00069">
    <property type="entry name" value="Pkinase"/>
    <property type="match status" value="1"/>
</dbReference>
<dbReference type="Gene3D" id="3.30.200.20">
    <property type="entry name" value="Phosphorylase Kinase, domain 1"/>
    <property type="match status" value="1"/>
</dbReference>
<evidence type="ECO:0000259" key="13">
    <source>
        <dbReference type="PROSITE" id="PS50011"/>
    </source>
</evidence>
<dbReference type="EC" id="2.7.11.1" evidence="2"/>
<dbReference type="EMBL" id="ML742285">
    <property type="protein sequence ID" value="KAE8146120.1"/>
    <property type="molecule type" value="Genomic_DNA"/>
</dbReference>
<evidence type="ECO:0000256" key="8">
    <source>
        <dbReference type="ARBA" id="ARBA00022777"/>
    </source>
</evidence>
<keyword evidence="4" id="KW-0723">Serine/threonine-protein kinase</keyword>
<dbReference type="GO" id="GO:0045719">
    <property type="term" value="P:negative regulation of glycogen biosynthetic process"/>
    <property type="evidence" value="ECO:0007669"/>
    <property type="project" value="TreeGrafter"/>
</dbReference>
<keyword evidence="9" id="KW-0067">ATP-binding</keyword>
<feature type="region of interest" description="Disordered" evidence="12">
    <location>
        <begin position="735"/>
        <end position="814"/>
    </location>
</feature>
<evidence type="ECO:0000256" key="3">
    <source>
        <dbReference type="ARBA" id="ARBA00022490"/>
    </source>
</evidence>
<dbReference type="GO" id="GO:0035556">
    <property type="term" value="P:intracellular signal transduction"/>
    <property type="evidence" value="ECO:0007669"/>
    <property type="project" value="TreeGrafter"/>
</dbReference>
<evidence type="ECO:0000256" key="10">
    <source>
        <dbReference type="ARBA" id="ARBA00047899"/>
    </source>
</evidence>
<keyword evidence="6" id="KW-0808">Transferase</keyword>
<dbReference type="InterPro" id="IPR008271">
    <property type="entry name" value="Ser/Thr_kinase_AS"/>
</dbReference>
<feature type="compositionally biased region" description="Polar residues" evidence="12">
    <location>
        <begin position="240"/>
        <end position="250"/>
    </location>
</feature>